<evidence type="ECO:0000313" key="4">
    <source>
        <dbReference type="Proteomes" id="UP000214649"/>
    </source>
</evidence>
<dbReference type="PANTHER" id="PTHR43364:SF4">
    <property type="entry name" value="NAD(P)-LINKED OXIDOREDUCTASE SUPERFAMILY PROTEIN"/>
    <property type="match status" value="1"/>
</dbReference>
<dbReference type="Proteomes" id="UP000214649">
    <property type="component" value="Unassembled WGS sequence"/>
</dbReference>
<dbReference type="RefSeq" id="WP_094140448.1">
    <property type="nucleotide sequence ID" value="NZ_FZRA01000002.1"/>
</dbReference>
<dbReference type="CDD" id="cd19079">
    <property type="entry name" value="AKR_EcYajO-like"/>
    <property type="match status" value="1"/>
</dbReference>
<dbReference type="InterPro" id="IPR050523">
    <property type="entry name" value="AKR_Detox_Biosynth"/>
</dbReference>
<organism evidence="3 4">
    <name type="scientific">Streptococcus equinus</name>
    <name type="common">Streptococcus bovis</name>
    <dbReference type="NCBI Taxonomy" id="1335"/>
    <lineage>
        <taxon>Bacteria</taxon>
        <taxon>Bacillati</taxon>
        <taxon>Bacillota</taxon>
        <taxon>Bacilli</taxon>
        <taxon>Lactobacillales</taxon>
        <taxon>Streptococcaceae</taxon>
        <taxon>Streptococcus</taxon>
    </lineage>
</organism>
<evidence type="ECO:0000313" key="3">
    <source>
        <dbReference type="EMBL" id="SNU07277.1"/>
    </source>
</evidence>
<dbReference type="InterPro" id="IPR036812">
    <property type="entry name" value="NAD(P)_OxRdtase_dom_sf"/>
</dbReference>
<proteinExistence type="predicted"/>
<name>A0A239R8X2_STREI</name>
<sequence>MEYTKLGNTGLEVSKLCLGCMSFGDASLGFHSGWLLDEEKSRVIIKKALDLGVNFFDTANVYGKGTSEEYLGRALRDFADRDEVIIATKVFFGDGQHDGRNTTGLSRKAIFNQVEASLKRLGTDYIDVLYIHRWDYNTPIEETMSALNDLVRSGKVHYLGASAMYTWQFQKAQYVAEKNGWTKFSVMQNHYNMLYREDEREMISFCKDSGVGLAPYSPLAAGRVVRDWDADTARSKTDETAKMKYDSTEEQDKAIVARVAEVAEKYGVTRAQVALAWLWQKGIDSPIVGVTKEKYLDDFMGAFDVTLTEDDMAYLDEKYLPHKIVGAL</sequence>
<dbReference type="SUPFAM" id="SSF51430">
    <property type="entry name" value="NAD(P)-linked oxidoreductase"/>
    <property type="match status" value="1"/>
</dbReference>
<dbReference type="EMBL" id="FZRA01000002">
    <property type="protein sequence ID" value="SNU07277.1"/>
    <property type="molecule type" value="Genomic_DNA"/>
</dbReference>
<dbReference type="GO" id="GO:0016491">
    <property type="term" value="F:oxidoreductase activity"/>
    <property type="evidence" value="ECO:0007669"/>
    <property type="project" value="UniProtKB-KW"/>
</dbReference>
<evidence type="ECO:0000259" key="2">
    <source>
        <dbReference type="Pfam" id="PF00248"/>
    </source>
</evidence>
<protein>
    <submittedName>
        <fullName evidence="3">Predicted oxidoreductase</fullName>
    </submittedName>
</protein>
<reference evidence="3 4" key="1">
    <citation type="submission" date="2017-07" db="EMBL/GenBank/DDBJ databases">
        <authorList>
            <person name="Sun Z.S."/>
            <person name="Albrecht U."/>
            <person name="Echele G."/>
            <person name="Lee C.C."/>
        </authorList>
    </citation>
    <scope>NUCLEOTIDE SEQUENCE [LARGE SCALE GENOMIC DNA]</scope>
    <source>
        <strain evidence="3 4">AR3</strain>
    </source>
</reference>
<keyword evidence="1" id="KW-0560">Oxidoreductase</keyword>
<dbReference type="InterPro" id="IPR023210">
    <property type="entry name" value="NADP_OxRdtase_dom"/>
</dbReference>
<dbReference type="PANTHER" id="PTHR43364">
    <property type="entry name" value="NADH-SPECIFIC METHYLGLYOXAL REDUCTASE-RELATED"/>
    <property type="match status" value="1"/>
</dbReference>
<dbReference type="AlphaFoldDB" id="A0A239R8X2"/>
<accession>A0A239R8X2</accession>
<dbReference type="Gene3D" id="3.20.20.100">
    <property type="entry name" value="NADP-dependent oxidoreductase domain"/>
    <property type="match status" value="1"/>
</dbReference>
<feature type="domain" description="NADP-dependent oxidoreductase" evidence="2">
    <location>
        <begin position="15"/>
        <end position="319"/>
    </location>
</feature>
<evidence type="ECO:0000256" key="1">
    <source>
        <dbReference type="ARBA" id="ARBA00023002"/>
    </source>
</evidence>
<dbReference type="Pfam" id="PF00248">
    <property type="entry name" value="Aldo_ket_red"/>
    <property type="match status" value="1"/>
</dbReference>
<dbReference type="FunFam" id="3.20.20.100:FF:000004">
    <property type="entry name" value="Oxidoreductase, aldo/keto reductase"/>
    <property type="match status" value="1"/>
</dbReference>
<dbReference type="GO" id="GO:0005829">
    <property type="term" value="C:cytosol"/>
    <property type="evidence" value="ECO:0007669"/>
    <property type="project" value="UniProtKB-ARBA"/>
</dbReference>
<gene>
    <name evidence="3" type="ORF">SAMN05216470_0710</name>
</gene>